<gene>
    <name evidence="4" type="ORF">Wenmar_02259</name>
</gene>
<dbReference type="InterPro" id="IPR027417">
    <property type="entry name" value="P-loop_NTPase"/>
</dbReference>
<dbReference type="InterPro" id="IPR032675">
    <property type="entry name" value="LRR_dom_sf"/>
</dbReference>
<dbReference type="PROSITE" id="PS50837">
    <property type="entry name" value="NACHT"/>
    <property type="match status" value="1"/>
</dbReference>
<organism evidence="4 5">
    <name type="scientific">Wenxinia marina DSM 24838</name>
    <dbReference type="NCBI Taxonomy" id="1123501"/>
    <lineage>
        <taxon>Bacteria</taxon>
        <taxon>Pseudomonadati</taxon>
        <taxon>Pseudomonadota</taxon>
        <taxon>Alphaproteobacteria</taxon>
        <taxon>Rhodobacterales</taxon>
        <taxon>Roseobacteraceae</taxon>
        <taxon>Wenxinia</taxon>
    </lineage>
</organism>
<keyword evidence="2" id="KW-0067">ATP-binding</keyword>
<dbReference type="InterPro" id="IPR007111">
    <property type="entry name" value="NACHT_NTPase"/>
</dbReference>
<keyword evidence="5" id="KW-1185">Reference proteome</keyword>
<evidence type="ECO:0000256" key="2">
    <source>
        <dbReference type="ARBA" id="ARBA00022840"/>
    </source>
</evidence>
<name>A0A0D0Q3X2_9RHOB</name>
<evidence type="ECO:0000313" key="4">
    <source>
        <dbReference type="EMBL" id="KIQ69189.1"/>
    </source>
</evidence>
<comment type="caution">
    <text evidence="4">The sequence shown here is derived from an EMBL/GenBank/DDBJ whole genome shotgun (WGS) entry which is preliminary data.</text>
</comment>
<sequence>MLALLASALSGKILPGIVSYAFKDNEVLKLSGDAAISYVQRMAGGYLESRQAQRLIEQIEDEVIEDIGTFLEAEFRAMRNGDKVLVVQETIKLIQSKSFYDTAIQVGLDPRRLISRYDAEIEQIPSRLRIGDTRGAKAISGYVISKFVAIVGLLPTFTRDGLKAILSSAEEILDRLKLVEVELRTLNVKEIHERNEDALLYRQKMRKKLQSIDVFGIDSRGLPKRYDLSIAYVNLSLSAGAEYEGLSSQKVLANAFSGESRLIVVRGEPGSGKTTLLSWLALKIAEGRPPLELSEMKDHIPVFLTLREYSEKELPRGSGLLTEQFGVAANIFREDWLNDCFREGKFAFFIDGFDECPQERRREVSNWIGELLEAYEKCVVVLSARPYAVEDVHDSRLQRVVADFAEISIEPMSAHQIKTFIDSWHSAYVSIAKDDASREKITRSTHKLRERISTSSSLRSLIRNPLICSLICFVNADRDGFVPDQRGELYQLAAETLLERRDVERGVKFSGNVSLTKMQKFKILGVISEYFYQRNSALLPTAQLAVRMKEYLPSLGIDGGEAVAVLQYLAERSHIIRMPTPGSIDFSHKTFLEYFYARRITDLHLVELTSDSFFESDFREVALFAFAVGTAPFVAEVLDCLLKRIQGVRARGGDYTSEILTLQTAIQEASEVSPDARAVARDLLSSVLPPQTQDAAEELAHAGPVILEPLSTFARVEYRKYWEYCVQALINSFEDDAIYSLVPFARLSDHQIDRMIIAARRHFVGEQFRSVLAQECKTVTELEVGDWSELELVPSLRFLKKVVIRDFSDDWDDAAIGLNASVEQLEMVNAYNVTNLDILRSFPNLRSLTVSSGCESLEDYTSISLCPDLRSIKIASLSFEDLDCLRNCRKLEKLDVEECTAILNVKPLNALTRLKELYLPYSSQYDEINLELKDLSVDIDIDYLSSDFGPTRDELALIEAIEGIDTWED</sequence>
<dbReference type="PANTHER" id="PTHR46844:SF1">
    <property type="entry name" value="SLR5058 PROTEIN"/>
    <property type="match status" value="1"/>
</dbReference>
<dbReference type="Proteomes" id="UP000035100">
    <property type="component" value="Unassembled WGS sequence"/>
</dbReference>
<dbReference type="PANTHER" id="PTHR46844">
    <property type="entry name" value="SLR5058 PROTEIN"/>
    <property type="match status" value="1"/>
</dbReference>
<evidence type="ECO:0000256" key="1">
    <source>
        <dbReference type="ARBA" id="ARBA00022741"/>
    </source>
</evidence>
<dbReference type="InterPro" id="IPR054547">
    <property type="entry name" value="NNH1"/>
</dbReference>
<evidence type="ECO:0000259" key="3">
    <source>
        <dbReference type="PROSITE" id="PS50837"/>
    </source>
</evidence>
<dbReference type="SUPFAM" id="SSF52540">
    <property type="entry name" value="P-loop containing nucleoside triphosphate hydrolases"/>
    <property type="match status" value="1"/>
</dbReference>
<proteinExistence type="predicted"/>
<dbReference type="GO" id="GO:0005524">
    <property type="term" value="F:ATP binding"/>
    <property type="evidence" value="ECO:0007669"/>
    <property type="project" value="UniProtKB-KW"/>
</dbReference>
<dbReference type="STRING" id="1123501.Wenmar_02259"/>
<dbReference type="Gene3D" id="3.80.10.10">
    <property type="entry name" value="Ribonuclease Inhibitor"/>
    <property type="match status" value="1"/>
</dbReference>
<dbReference type="SUPFAM" id="SSF52058">
    <property type="entry name" value="L domain-like"/>
    <property type="match status" value="1"/>
</dbReference>
<dbReference type="Gene3D" id="3.40.50.300">
    <property type="entry name" value="P-loop containing nucleotide triphosphate hydrolases"/>
    <property type="match status" value="1"/>
</dbReference>
<accession>A0A0D0Q3X2</accession>
<dbReference type="Pfam" id="PF22733">
    <property type="entry name" value="NNH1"/>
    <property type="match status" value="1"/>
</dbReference>
<feature type="domain" description="NACHT" evidence="3">
    <location>
        <begin position="261"/>
        <end position="602"/>
    </location>
</feature>
<protein>
    <submittedName>
        <fullName evidence="4">Putative NTPase (NACHT family)</fullName>
    </submittedName>
</protein>
<dbReference type="RefSeq" id="WP_081617152.1">
    <property type="nucleotide sequence ID" value="NZ_KB902300.1"/>
</dbReference>
<evidence type="ECO:0000313" key="5">
    <source>
        <dbReference type="Proteomes" id="UP000035100"/>
    </source>
</evidence>
<dbReference type="EMBL" id="AONG01000010">
    <property type="protein sequence ID" value="KIQ69189.1"/>
    <property type="molecule type" value="Genomic_DNA"/>
</dbReference>
<dbReference type="OrthoDB" id="2081291at2"/>
<reference evidence="4 5" key="1">
    <citation type="submission" date="2013-01" db="EMBL/GenBank/DDBJ databases">
        <authorList>
            <person name="Fiebig A."/>
            <person name="Goeker M."/>
            <person name="Klenk H.-P.P."/>
        </authorList>
    </citation>
    <scope>NUCLEOTIDE SEQUENCE [LARGE SCALE GENOMIC DNA]</scope>
    <source>
        <strain evidence="4 5">DSM 24838</strain>
    </source>
</reference>
<keyword evidence="1" id="KW-0547">Nucleotide-binding</keyword>
<dbReference type="AlphaFoldDB" id="A0A0D0Q3X2"/>
<dbReference type="Pfam" id="PF05729">
    <property type="entry name" value="NACHT"/>
    <property type="match status" value="1"/>
</dbReference>